<evidence type="ECO:0008006" key="5">
    <source>
        <dbReference type="Google" id="ProtNLM"/>
    </source>
</evidence>
<feature type="signal peptide" evidence="2">
    <location>
        <begin position="1"/>
        <end position="25"/>
    </location>
</feature>
<dbReference type="AlphaFoldDB" id="A0A974PTT4"/>
<dbReference type="EMBL" id="CP063362">
    <property type="protein sequence ID" value="QRG09629.1"/>
    <property type="molecule type" value="Genomic_DNA"/>
</dbReference>
<organism evidence="3 4">
    <name type="scientific">Xanthobacter dioxanivorans</name>
    <dbReference type="NCBI Taxonomy" id="2528964"/>
    <lineage>
        <taxon>Bacteria</taxon>
        <taxon>Pseudomonadati</taxon>
        <taxon>Pseudomonadota</taxon>
        <taxon>Alphaproteobacteria</taxon>
        <taxon>Hyphomicrobiales</taxon>
        <taxon>Xanthobacteraceae</taxon>
        <taxon>Xanthobacter</taxon>
    </lineage>
</organism>
<gene>
    <name evidence="3" type="ORF">EZH22_13710</name>
</gene>
<keyword evidence="4" id="KW-1185">Reference proteome</keyword>
<evidence type="ECO:0000256" key="2">
    <source>
        <dbReference type="SAM" id="SignalP"/>
    </source>
</evidence>
<protein>
    <recommendedName>
        <fullName evidence="5">DUF4198 domain-containing protein</fullName>
    </recommendedName>
</protein>
<evidence type="ECO:0000313" key="4">
    <source>
        <dbReference type="Proteomes" id="UP000596427"/>
    </source>
</evidence>
<accession>A0A974PTT4</accession>
<feature type="chain" id="PRO_5037133195" description="DUF4198 domain-containing protein" evidence="2">
    <location>
        <begin position="26"/>
        <end position="342"/>
    </location>
</feature>
<sequence length="342" mass="35597">MWRRQATRRAAALLAAVLLLSPAGAAAQSMQFLGGQSAPSAAGPFAPPPGAPRPVLQAPGPGAPAAPFAPPGGGSSAREPHAVLPAAPAGKSALGLYARFGTEGAPVPRGLIWRVFADQPESSGAFPLVAESSEASPVFFLTPGGYIVHVAFGFATTAQRVQVGPVSRRQAFDMPAGALRLAADVNDKPIPAQKLTFDIFEGSFLQGRTSSQPYYRGASAGEVVLLPEGTYHVVSTYGDANAVVRADVNVQPGKLTDATVHHRAAQIVLKLVKVPAGEALADTQWTVITPGGDTIKESIGAFPTFVLGEGDYTAIARKDGKNYNRDFKVEAGKDQELEVLLR</sequence>
<evidence type="ECO:0000256" key="1">
    <source>
        <dbReference type="SAM" id="MobiDB-lite"/>
    </source>
</evidence>
<feature type="compositionally biased region" description="Pro residues" evidence="1">
    <location>
        <begin position="61"/>
        <end position="70"/>
    </location>
</feature>
<proteinExistence type="predicted"/>
<feature type="region of interest" description="Disordered" evidence="1">
    <location>
        <begin position="36"/>
        <end position="80"/>
    </location>
</feature>
<dbReference type="KEGG" id="xdi:EZH22_13710"/>
<keyword evidence="2" id="KW-0732">Signal</keyword>
<evidence type="ECO:0000313" key="3">
    <source>
        <dbReference type="EMBL" id="QRG09629.1"/>
    </source>
</evidence>
<reference evidence="3 4" key="1">
    <citation type="submission" date="2020-10" db="EMBL/GenBank/DDBJ databases">
        <title>Degradation of 1,4-Dioxane by Xanthobacter sp. YN2, via a Novel Group-2 Soluble Di-Iron Monooxygenase.</title>
        <authorList>
            <person name="Ma F."/>
            <person name="Wang Y."/>
            <person name="Yang J."/>
            <person name="Guo H."/>
            <person name="Su D."/>
            <person name="Yu L."/>
        </authorList>
    </citation>
    <scope>NUCLEOTIDE SEQUENCE [LARGE SCALE GENOMIC DNA]</scope>
    <source>
        <strain evidence="3 4">YN2</strain>
    </source>
</reference>
<name>A0A974PTT4_9HYPH</name>
<dbReference type="Proteomes" id="UP000596427">
    <property type="component" value="Chromosome"/>
</dbReference>